<dbReference type="RefSeq" id="WP_019726257.1">
    <property type="nucleotide sequence ID" value="NZ_CAADLP010000809.1"/>
</dbReference>
<evidence type="ECO:0000313" key="1">
    <source>
        <dbReference type="EMBL" id="ALI58739.1"/>
    </source>
</evidence>
<gene>
    <name evidence="1" type="ORF">CCBH4851_00033</name>
</gene>
<organism evidence="1">
    <name type="scientific">Pseudomonas aeruginosa</name>
    <dbReference type="NCBI Taxonomy" id="287"/>
    <lineage>
        <taxon>Bacteria</taxon>
        <taxon>Pseudomonadati</taxon>
        <taxon>Pseudomonadota</taxon>
        <taxon>Gammaproteobacteria</taxon>
        <taxon>Pseudomonadales</taxon>
        <taxon>Pseudomonadaceae</taxon>
        <taxon>Pseudomonas</taxon>
    </lineage>
</organism>
<sequence>MITILNNIMASNRFTPVDVNLPNQYFEFSLYKAESRHREEYFLTVQLDNNSDQALKNFLDNTAQEIFEEIQSTGKVELYFEKNCTMLICLESHGLNHDLVLALEEDPYNFKKNVIKYSLPELTALNVYLTSNAIEALTNDIINDILNANNGKDFLAFKYQSGNGHHLYDLVVRVMLKLSFLSYHPQEQKLENLTGQIDSALPAALTDTFEKILAADWAVEMVIGNVESIWGNKA</sequence>
<dbReference type="EMBL" id="KT454971">
    <property type="protein sequence ID" value="ALI58739.1"/>
    <property type="molecule type" value="Genomic_DNA"/>
</dbReference>
<dbReference type="Pfam" id="PF20289">
    <property type="entry name" value="MComp1"/>
    <property type="match status" value="1"/>
</dbReference>
<name>A0A0N7HJQ4_PSEAI</name>
<proteinExistence type="predicted"/>
<dbReference type="AlphaFoldDB" id="A0A0N7HJQ4"/>
<accession>A0A0N7HJQ4</accession>
<dbReference type="PATRIC" id="fig|287.2965.peg.2835"/>
<reference evidence="1" key="1">
    <citation type="submission" date="2015-08" db="EMBL/GenBank/DDBJ databases">
        <title>Pseudomonas aeruginosa strain CCBH4851 chromosome region.</title>
        <authorList>
            <person name="Silveira M.C."/>
            <person name="Carvalho-Assef A.P.D."/>
            <person name="Albano R.M."/>
        </authorList>
    </citation>
    <scope>NUCLEOTIDE SEQUENCE</scope>
    <source>
        <strain evidence="1">CCBH4851</strain>
    </source>
</reference>
<protein>
    <submittedName>
        <fullName evidence="1">Uncharacterized protein</fullName>
    </submittedName>
</protein>
<dbReference type="InterPro" id="IPR046905">
    <property type="entry name" value="ABC-3C_MC1"/>
</dbReference>